<dbReference type="InterPro" id="IPR032427">
    <property type="entry name" value="P22_portal"/>
</dbReference>
<accession>A0A849BCJ8</accession>
<dbReference type="Proteomes" id="UP000542973">
    <property type="component" value="Unassembled WGS sequence"/>
</dbReference>
<protein>
    <recommendedName>
        <fullName evidence="4">Portal protein</fullName>
    </recommendedName>
</protein>
<evidence type="ECO:0000256" key="1">
    <source>
        <dbReference type="SAM" id="MobiDB-lite"/>
    </source>
</evidence>
<organism evidence="2 3">
    <name type="scientific">Cupriavidus gilardii</name>
    <dbReference type="NCBI Taxonomy" id="82541"/>
    <lineage>
        <taxon>Bacteria</taxon>
        <taxon>Pseudomonadati</taxon>
        <taxon>Pseudomonadota</taxon>
        <taxon>Betaproteobacteria</taxon>
        <taxon>Burkholderiales</taxon>
        <taxon>Burkholderiaceae</taxon>
        <taxon>Cupriavidus</taxon>
    </lineage>
</organism>
<sequence>MAKREKAIVEEAHKRFALCEEAEATNRRLFLEDLRFANGDPDNHYQWPDQILRSRQEDQRPILTVNKVKQHNRQISNEARQNKPSIRVYPVDSGADKKTADIYNGIIRHIEQNSDADTAYDTAAEFAVDAGIGYWRVTTEYVSEESFEQEIYIRRVKNPLNIFLDPNIEEADGSDAKFAFVFQDLPCEEFKAQYPNAKQIGWPKLGGGDAWLNKDTIRIAEYFCIEELTDTLIADENGNTILMSAMSPEDRELIDAMPIQRKRTVKRRKVNWYFIAGDKVLEQRDWLGKYIPIVRVVGDEVDIDGKTDRKGNTRALKDAQRMYNYWTSCATEFVALQGKSPYVGPARAFEGYEKYWNNANMVNFPYLPYNDVDAEGQPVTPPQRQMPPTMAQGYVDGMRIAAEELKMASGQYDASMGARSNETSGKAIMARQREGDTATFHFVDNVARAIKYTGRILIDLIPKIYDTPRIVRILGEDGSEDHAKIDPQQQRAFVEKRDAMTGEIERIYNPAVGRYDVAVSVGPSYTTRRQEAFDALTQMVQGNPQLLATAGDLIMKAADFPMADELAERLEKMVPQELKGEDESPAIAQMRKQLQQMQGQLATLGQEYNKLAEGKDLDRQKLLIDRYKAETERLKLIYPTMPVPIANEIAADMGLQAMASPDIYPGGPPGQEEMQQEPASAGFFMPTDSAGLQAPDQQPM</sequence>
<comment type="caution">
    <text evidence="2">The sequence shown here is derived from an EMBL/GenBank/DDBJ whole genome shotgun (WGS) entry which is preliminary data.</text>
</comment>
<dbReference type="RefSeq" id="WP_151022388.1">
    <property type="nucleotide sequence ID" value="NZ_BAAAEB010000068.1"/>
</dbReference>
<gene>
    <name evidence="2" type="ORF">HLB16_14460</name>
</gene>
<dbReference type="AlphaFoldDB" id="A0A849BCJ8"/>
<reference evidence="2 3" key="1">
    <citation type="submission" date="2020-05" db="EMBL/GenBank/DDBJ databases">
        <title>MicrobeNet Type strains.</title>
        <authorList>
            <person name="Nicholson A.C."/>
        </authorList>
    </citation>
    <scope>NUCLEOTIDE SEQUENCE [LARGE SCALE GENOMIC DNA]</scope>
    <source>
        <strain evidence="2 3">ATCC 700815</strain>
    </source>
</reference>
<dbReference type="Pfam" id="PF16510">
    <property type="entry name" value="P22_portal"/>
    <property type="match status" value="1"/>
</dbReference>
<evidence type="ECO:0000313" key="3">
    <source>
        <dbReference type="Proteomes" id="UP000542973"/>
    </source>
</evidence>
<evidence type="ECO:0000313" key="2">
    <source>
        <dbReference type="EMBL" id="NNH12076.1"/>
    </source>
</evidence>
<name>A0A849BCJ8_9BURK</name>
<proteinExistence type="predicted"/>
<dbReference type="EMBL" id="JABEMD010000023">
    <property type="protein sequence ID" value="NNH12076.1"/>
    <property type="molecule type" value="Genomic_DNA"/>
</dbReference>
<feature type="region of interest" description="Disordered" evidence="1">
    <location>
        <begin position="661"/>
        <end position="700"/>
    </location>
</feature>
<evidence type="ECO:0008006" key="4">
    <source>
        <dbReference type="Google" id="ProtNLM"/>
    </source>
</evidence>